<dbReference type="PATRIC" id="fig|818.23.peg.1812"/>
<name>A0A0N7I9X6_BACT4</name>
<evidence type="ECO:0000313" key="2">
    <source>
        <dbReference type="Proteomes" id="UP000095576"/>
    </source>
</evidence>
<organism evidence="1 2">
    <name type="scientific">Bacteroides thetaiotaomicron</name>
    <dbReference type="NCBI Taxonomy" id="818"/>
    <lineage>
        <taxon>Bacteria</taxon>
        <taxon>Pseudomonadati</taxon>
        <taxon>Bacteroidota</taxon>
        <taxon>Bacteroidia</taxon>
        <taxon>Bacteroidales</taxon>
        <taxon>Bacteroidaceae</taxon>
        <taxon>Bacteroides</taxon>
    </lineage>
</organism>
<evidence type="ECO:0000313" key="1">
    <source>
        <dbReference type="EMBL" id="CUP29359.1"/>
    </source>
</evidence>
<dbReference type="AlphaFoldDB" id="A0A0N7I9X6"/>
<proteinExistence type="predicted"/>
<accession>A0A0N7I9X6</accession>
<sequence length="54" mass="6456">MLNVNESATSIKPCYKMLRFAPEIWRYAESPYLCSVFFIVLDLRLTKRLAVWDR</sequence>
<gene>
    <name evidence="1" type="ORF">ERS852511_01709</name>
</gene>
<reference evidence="1 2" key="1">
    <citation type="submission" date="2015-09" db="EMBL/GenBank/DDBJ databases">
        <authorList>
            <consortium name="Pathogen Informatics"/>
        </authorList>
    </citation>
    <scope>NUCLEOTIDE SEQUENCE [LARGE SCALE GENOMIC DNA]</scope>
    <source>
        <strain evidence="1 2">2789STDY5834899</strain>
    </source>
</reference>
<dbReference type="KEGG" id="btho:Btheta7330_01750"/>
<protein>
    <submittedName>
        <fullName evidence="1">Uncharacterized protein</fullName>
    </submittedName>
</protein>
<dbReference type="EMBL" id="CZAP01000004">
    <property type="protein sequence ID" value="CUP29359.1"/>
    <property type="molecule type" value="Genomic_DNA"/>
</dbReference>
<dbReference type="Proteomes" id="UP000095576">
    <property type="component" value="Unassembled WGS sequence"/>
</dbReference>